<feature type="region of interest" description="Disordered" evidence="15">
    <location>
        <begin position="740"/>
        <end position="776"/>
    </location>
</feature>
<evidence type="ECO:0000256" key="9">
    <source>
        <dbReference type="ARBA" id="ARBA00023015"/>
    </source>
</evidence>
<keyword evidence="7" id="KW-0378">Hydrolase</keyword>
<comment type="catalytic activity">
    <reaction evidence="12">
        <text>O-phospho-L-seryl-[protein] + H2O = L-seryl-[protein] + phosphate</text>
        <dbReference type="Rhea" id="RHEA:20629"/>
        <dbReference type="Rhea" id="RHEA-COMP:9863"/>
        <dbReference type="Rhea" id="RHEA-COMP:11604"/>
        <dbReference type="ChEBI" id="CHEBI:15377"/>
        <dbReference type="ChEBI" id="CHEBI:29999"/>
        <dbReference type="ChEBI" id="CHEBI:43474"/>
        <dbReference type="ChEBI" id="CHEBI:83421"/>
        <dbReference type="EC" id="3.1.3.16"/>
    </reaction>
</comment>
<feature type="compositionally biased region" description="Basic and acidic residues" evidence="15">
    <location>
        <begin position="766"/>
        <end position="776"/>
    </location>
</feature>
<dbReference type="CDD" id="cd07521">
    <property type="entry name" value="HAD_FCP1-like"/>
    <property type="match status" value="1"/>
</dbReference>
<dbReference type="SMART" id="SM00292">
    <property type="entry name" value="BRCT"/>
    <property type="match status" value="1"/>
</dbReference>
<accession>A0A1D1ZKU4</accession>
<evidence type="ECO:0000256" key="7">
    <source>
        <dbReference type="ARBA" id="ARBA00022801"/>
    </source>
</evidence>
<protein>
    <recommendedName>
        <fullName evidence="4">protein-serine/threonine phosphatase</fullName>
        <ecNumber evidence="4">3.1.3.16</ecNumber>
    </recommendedName>
</protein>
<dbReference type="InterPro" id="IPR001357">
    <property type="entry name" value="BRCT_dom"/>
</dbReference>
<keyword evidence="9" id="KW-0805">Transcription regulation</keyword>
<proteinExistence type="predicted"/>
<dbReference type="GO" id="GO:0046872">
    <property type="term" value="F:metal ion binding"/>
    <property type="evidence" value="ECO:0007669"/>
    <property type="project" value="UniProtKB-KW"/>
</dbReference>
<reference evidence="18" key="1">
    <citation type="submission" date="2015-07" db="EMBL/GenBank/DDBJ databases">
        <title>Transcriptome Assembly of Anthurium amnicola.</title>
        <authorList>
            <person name="Suzuki J."/>
        </authorList>
    </citation>
    <scope>NUCLEOTIDE SEQUENCE</scope>
</reference>
<evidence type="ECO:0000256" key="5">
    <source>
        <dbReference type="ARBA" id="ARBA00022491"/>
    </source>
</evidence>
<evidence type="ECO:0000256" key="2">
    <source>
        <dbReference type="ARBA" id="ARBA00001946"/>
    </source>
</evidence>
<dbReference type="FunFam" id="3.40.50.10190:FF:000014">
    <property type="entry name" value="RNA polymerase II C-terminal domain phosphatase-like 3"/>
    <property type="match status" value="1"/>
</dbReference>
<evidence type="ECO:0000256" key="11">
    <source>
        <dbReference type="ARBA" id="ARBA00023242"/>
    </source>
</evidence>
<feature type="region of interest" description="Disordered" evidence="15">
    <location>
        <begin position="34"/>
        <end position="67"/>
    </location>
</feature>
<gene>
    <name evidence="18" type="primary">CPL3_7</name>
    <name evidence="18" type="ORF">g.71360</name>
</gene>
<evidence type="ECO:0000256" key="10">
    <source>
        <dbReference type="ARBA" id="ARBA00023163"/>
    </source>
</evidence>
<dbReference type="CDD" id="cd17729">
    <property type="entry name" value="BRCT_CTDP1"/>
    <property type="match status" value="1"/>
</dbReference>
<dbReference type="InterPro" id="IPR004274">
    <property type="entry name" value="FCP1_dom"/>
</dbReference>
<feature type="compositionally biased region" description="Basic and acidic residues" evidence="15">
    <location>
        <begin position="743"/>
        <end position="754"/>
    </location>
</feature>
<dbReference type="SUPFAM" id="SSF56784">
    <property type="entry name" value="HAD-like"/>
    <property type="match status" value="1"/>
</dbReference>
<evidence type="ECO:0000256" key="1">
    <source>
        <dbReference type="ARBA" id="ARBA00001936"/>
    </source>
</evidence>
<evidence type="ECO:0000256" key="15">
    <source>
        <dbReference type="SAM" id="MobiDB-lite"/>
    </source>
</evidence>
<name>A0A1D1ZKU4_9ARAE</name>
<dbReference type="NCBIfam" id="TIGR02250">
    <property type="entry name" value="FCP1_euk"/>
    <property type="match status" value="1"/>
</dbReference>
<feature type="compositionally biased region" description="Basic and acidic residues" evidence="15">
    <location>
        <begin position="49"/>
        <end position="58"/>
    </location>
</feature>
<dbReference type="InterPro" id="IPR036412">
    <property type="entry name" value="HAD-like_sf"/>
</dbReference>
<comment type="subcellular location">
    <subcellularLocation>
        <location evidence="3">Nucleus</location>
    </subcellularLocation>
</comment>
<dbReference type="GO" id="GO:0005634">
    <property type="term" value="C:nucleus"/>
    <property type="evidence" value="ECO:0007669"/>
    <property type="project" value="UniProtKB-SubCell"/>
</dbReference>
<dbReference type="InterPro" id="IPR039189">
    <property type="entry name" value="Fcp1"/>
</dbReference>
<evidence type="ECO:0000256" key="12">
    <source>
        <dbReference type="ARBA" id="ARBA00047761"/>
    </source>
</evidence>
<dbReference type="AlphaFoldDB" id="A0A1D1ZKU4"/>
<comment type="cofactor">
    <cofactor evidence="2">
        <name>Mg(2+)</name>
        <dbReference type="ChEBI" id="CHEBI:18420"/>
    </cofactor>
</comment>
<evidence type="ECO:0000256" key="6">
    <source>
        <dbReference type="ARBA" id="ARBA00022723"/>
    </source>
</evidence>
<dbReference type="GO" id="GO:0009651">
    <property type="term" value="P:response to salt stress"/>
    <property type="evidence" value="ECO:0007669"/>
    <property type="project" value="UniProtKB-ARBA"/>
</dbReference>
<sequence length="1267" mass="139571">MRTVGSHRFFLDPVEKETLVARMAKDGTVVGEMEEGEISSDSVEEISEEDFKQQDCPRRPPGRPGRVWMGDPMQFSVLGRDYASNLYNFAWAQAVQNKPLGSFIFEDATAPAVKPDPAEAPVKREVCNVDDSSEESICRMEKEEGELEEGEIEMGSLEAEVFDEATSNPSQSAGEKVAAGEVAAVPLGAAVTKEAAADLASQEKEIEVTEDFDTQVASVLEVLETITEEDAEKSFEAGCSRLQKTLDKLRQMMSRSQLPVLDALVQQAFMAIHTVHSVYLKRKYQNGDALSRLLAHIKNQVPALFTPEQMKEISEMIQSMIPEAVKKKIEAKPQLEPALSFSSTTACGQSGNRVIAKLPKLEPSLIPRVRADFRLLLDPHVNHDEDSLPSPTRGDALPLPTPKANIAGPEAVISELTTWKREETEDPVHQPYELDGMTVTSYQQKHLHASFLCHKLPSPTPSGDCNDDDGDSQGEVSSSIANTARSVGTSVSLPHIASNSSIAHIENSSAQGLISGQLVGQMSIGIKPVAKSSAKNRDPRLRVANNETSTVVDLHKRPLSLGNSAARNGLTEVPTEKSRKQKVVDEFVLDNHAAKRQRNELSSPTDIQISSGNGGWLVDNGALVDQPSNRSQPLEERGIENRKLTKGEAGFGSGQDMNHTRANAANEQATATSSPAVLSLPSFLKDLAVNPTMFMHLINEQHRLAAEAQQKAVSSAPVAMQMPSTNRSPETILPVNSVASRVPDSDKKPDEKHQISSQTAPTIHTDAGRIRMKPRDPRRILHSSMVQKSENLGPDQLKGNGAHPAGIQRIKDSLTTREQGQQAQATSMSSQSSLLPDIARQFTKNLKSLANMISTSQVSSQTDPAPQNVSQTIVTRADEIDVRPVTSESNSQQTTLTLTPSGRIIASQSCNPWGNVDHLLDGYDDQQKAAIQMERARRIEEQSRMFAAKKLCLVLDLDHTLLNSAKFIEVDQVHEEILRKKEEQDREKPQRSLFRFPHMGMWTKLRPGIWNFLVKASQLYELHLYTMGNKLYATEMAKVLDPSGALFSGRVISKGDDGDPFDSDDRVPKSKDLDGVLGMESAVVIIDDSARVWPHHKLNLIVVERYTYFPCSRRQFGLPGPSLLEIDHDERLEDGTLASSLAVIERIHQNFFSHQCLSDVDVRNILASEQRKILSSCRIVFSRIFPVGEANPHMHPLWQTAEQFGAVCTNQIDDQVTHVVANSLGTDKVNWALSTGRFVVHPGWVEASALLYRRANEQDFAVKLQII</sequence>
<evidence type="ECO:0000256" key="13">
    <source>
        <dbReference type="ARBA" id="ARBA00048336"/>
    </source>
</evidence>
<dbReference type="PANTHER" id="PTHR23081">
    <property type="entry name" value="RNA POLYMERASE II CTD PHOSPHATASE"/>
    <property type="match status" value="1"/>
</dbReference>
<dbReference type="InterPro" id="IPR036420">
    <property type="entry name" value="BRCT_dom_sf"/>
</dbReference>
<feature type="compositionally biased region" description="Acidic residues" evidence="15">
    <location>
        <begin position="34"/>
        <end position="48"/>
    </location>
</feature>
<dbReference type="PROSITE" id="PS50172">
    <property type="entry name" value="BRCT"/>
    <property type="match status" value="1"/>
</dbReference>
<dbReference type="EMBL" id="GDJX01000581">
    <property type="protein sequence ID" value="JAT67355.1"/>
    <property type="molecule type" value="Transcribed_RNA"/>
</dbReference>
<keyword evidence="10" id="KW-0804">Transcription</keyword>
<evidence type="ECO:0000256" key="4">
    <source>
        <dbReference type="ARBA" id="ARBA00013081"/>
    </source>
</evidence>
<feature type="domain" description="FCP1 homology" evidence="17">
    <location>
        <begin position="946"/>
        <end position="1126"/>
    </location>
</feature>
<dbReference type="Pfam" id="PF00533">
    <property type="entry name" value="BRCT"/>
    <property type="match status" value="1"/>
</dbReference>
<keyword evidence="8" id="KW-0694">RNA-binding</keyword>
<keyword evidence="6" id="KW-0479">Metal-binding</keyword>
<dbReference type="EC" id="3.1.3.16" evidence="4"/>
<dbReference type="Pfam" id="PF25505">
    <property type="entry name" value="ARM_CPL3"/>
    <property type="match status" value="1"/>
</dbReference>
<dbReference type="Pfam" id="PF03031">
    <property type="entry name" value="NIF"/>
    <property type="match status" value="1"/>
</dbReference>
<dbReference type="Gene3D" id="3.40.50.1000">
    <property type="entry name" value="HAD superfamily/HAD-like"/>
    <property type="match status" value="1"/>
</dbReference>
<dbReference type="GO" id="GO:0008420">
    <property type="term" value="F:RNA polymerase II CTD heptapeptide repeat phosphatase activity"/>
    <property type="evidence" value="ECO:0007669"/>
    <property type="project" value="InterPro"/>
</dbReference>
<dbReference type="InterPro" id="IPR023214">
    <property type="entry name" value="HAD_sf"/>
</dbReference>
<dbReference type="GO" id="GO:0003723">
    <property type="term" value="F:RNA binding"/>
    <property type="evidence" value="ECO:0007669"/>
    <property type="project" value="UniProtKB-KW"/>
</dbReference>
<dbReference type="InterPro" id="IPR011947">
    <property type="entry name" value="FCP1_euk"/>
</dbReference>
<dbReference type="Gene3D" id="3.40.50.10190">
    <property type="entry name" value="BRCT domain"/>
    <property type="match status" value="1"/>
</dbReference>
<dbReference type="SUPFAM" id="SSF52113">
    <property type="entry name" value="BRCT domain"/>
    <property type="match status" value="1"/>
</dbReference>
<evidence type="ECO:0000256" key="3">
    <source>
        <dbReference type="ARBA" id="ARBA00004123"/>
    </source>
</evidence>
<dbReference type="PROSITE" id="PS50969">
    <property type="entry name" value="FCP1"/>
    <property type="match status" value="1"/>
</dbReference>
<comment type="subunit">
    <text evidence="14">Interacts with RAP74.</text>
</comment>
<evidence type="ECO:0000256" key="14">
    <source>
        <dbReference type="ARBA" id="ARBA00063107"/>
    </source>
</evidence>
<keyword evidence="5" id="KW-0678">Repressor</keyword>
<dbReference type="FunFam" id="3.40.50.1000:FF:000098">
    <property type="entry name" value="RNA polymerase II C-terminal domain phosphatase-like 3"/>
    <property type="match status" value="1"/>
</dbReference>
<dbReference type="PANTHER" id="PTHR23081:SF2">
    <property type="entry name" value="RNA POLYMERASE II C-TERMINAL DOMAIN PHOSPHATASE-LIKE 3"/>
    <property type="match status" value="1"/>
</dbReference>
<evidence type="ECO:0000259" key="17">
    <source>
        <dbReference type="PROSITE" id="PS50969"/>
    </source>
</evidence>
<comment type="cofactor">
    <cofactor evidence="1">
        <name>Mn(2+)</name>
        <dbReference type="ChEBI" id="CHEBI:29035"/>
    </cofactor>
</comment>
<dbReference type="SMART" id="SM00577">
    <property type="entry name" value="CPDc"/>
    <property type="match status" value="1"/>
</dbReference>
<evidence type="ECO:0000259" key="16">
    <source>
        <dbReference type="PROSITE" id="PS50172"/>
    </source>
</evidence>
<evidence type="ECO:0000313" key="18">
    <source>
        <dbReference type="EMBL" id="JAT67355.1"/>
    </source>
</evidence>
<dbReference type="InterPro" id="IPR057473">
    <property type="entry name" value="ARM_CPL3"/>
</dbReference>
<comment type="catalytic activity">
    <reaction evidence="13">
        <text>O-phospho-L-threonyl-[protein] + H2O = L-threonyl-[protein] + phosphate</text>
        <dbReference type="Rhea" id="RHEA:47004"/>
        <dbReference type="Rhea" id="RHEA-COMP:11060"/>
        <dbReference type="Rhea" id="RHEA-COMP:11605"/>
        <dbReference type="ChEBI" id="CHEBI:15377"/>
        <dbReference type="ChEBI" id="CHEBI:30013"/>
        <dbReference type="ChEBI" id="CHEBI:43474"/>
        <dbReference type="ChEBI" id="CHEBI:61977"/>
        <dbReference type="EC" id="3.1.3.16"/>
    </reaction>
</comment>
<organism evidence="18">
    <name type="scientific">Anthurium amnicola</name>
    <dbReference type="NCBI Taxonomy" id="1678845"/>
    <lineage>
        <taxon>Eukaryota</taxon>
        <taxon>Viridiplantae</taxon>
        <taxon>Streptophyta</taxon>
        <taxon>Embryophyta</taxon>
        <taxon>Tracheophyta</taxon>
        <taxon>Spermatophyta</taxon>
        <taxon>Magnoliopsida</taxon>
        <taxon>Liliopsida</taxon>
        <taxon>Araceae</taxon>
        <taxon>Pothoideae</taxon>
        <taxon>Potheae</taxon>
        <taxon>Anthurium</taxon>
    </lineage>
</organism>
<evidence type="ECO:0000256" key="8">
    <source>
        <dbReference type="ARBA" id="ARBA00022884"/>
    </source>
</evidence>
<keyword evidence="11" id="KW-0539">Nucleus</keyword>
<feature type="domain" description="BRCT" evidence="16">
    <location>
        <begin position="1169"/>
        <end position="1262"/>
    </location>
</feature>